<evidence type="ECO:0000313" key="1">
    <source>
        <dbReference type="EMBL" id="KAJ9080029.1"/>
    </source>
</evidence>
<dbReference type="Proteomes" id="UP001165960">
    <property type="component" value="Unassembled WGS sequence"/>
</dbReference>
<reference evidence="1" key="1">
    <citation type="submission" date="2022-04" db="EMBL/GenBank/DDBJ databases">
        <title>Genome of the entomopathogenic fungus Entomophthora muscae.</title>
        <authorList>
            <person name="Elya C."/>
            <person name="Lovett B.R."/>
            <person name="Lee E."/>
            <person name="Macias A.M."/>
            <person name="Hajek A.E."/>
            <person name="De Bivort B.L."/>
            <person name="Kasson M.T."/>
            <person name="De Fine Licht H.H."/>
            <person name="Stajich J.E."/>
        </authorList>
    </citation>
    <scope>NUCLEOTIDE SEQUENCE</scope>
    <source>
        <strain evidence="1">Berkeley</strain>
    </source>
</reference>
<evidence type="ECO:0000313" key="2">
    <source>
        <dbReference type="Proteomes" id="UP001165960"/>
    </source>
</evidence>
<protein>
    <submittedName>
        <fullName evidence="1">Uncharacterized protein</fullName>
    </submittedName>
</protein>
<name>A0ACC2TZD8_9FUNG</name>
<comment type="caution">
    <text evidence="1">The sequence shown here is derived from an EMBL/GenBank/DDBJ whole genome shotgun (WGS) entry which is preliminary data.</text>
</comment>
<accession>A0ACC2TZD8</accession>
<proteinExistence type="predicted"/>
<gene>
    <name evidence="1" type="ORF">DSO57_1029410</name>
</gene>
<keyword evidence="2" id="KW-1185">Reference proteome</keyword>
<organism evidence="1 2">
    <name type="scientific">Entomophthora muscae</name>
    <dbReference type="NCBI Taxonomy" id="34485"/>
    <lineage>
        <taxon>Eukaryota</taxon>
        <taxon>Fungi</taxon>
        <taxon>Fungi incertae sedis</taxon>
        <taxon>Zoopagomycota</taxon>
        <taxon>Entomophthoromycotina</taxon>
        <taxon>Entomophthoromycetes</taxon>
        <taxon>Entomophthorales</taxon>
        <taxon>Entomophthoraceae</taxon>
        <taxon>Entomophthora</taxon>
    </lineage>
</organism>
<sequence length="240" mass="26729">MVEFIIKEPTFLRPPVHCIDSATKADTSRVNIPSTTSPVSFNPTDAKACLPKLQSLDELIFHLREEMGGFGLDSNTVNPKRIIQLMESYSSCANDWKKYAHFNSRNYTRNLVDSGNGKFNLLVLAWGPGQASPIHDHPDAHCIMKILDGELQETVFLWPDSSSLNPLYPTHTTTFRMNQVAYMHDELGLHRMANNSSANALSLHLYSPPISHATIFHPATGQATRSACSLYSAHGEKYLS</sequence>
<dbReference type="EMBL" id="QTSX02001614">
    <property type="protein sequence ID" value="KAJ9080029.1"/>
    <property type="molecule type" value="Genomic_DNA"/>
</dbReference>